<keyword evidence="2" id="KW-1185">Reference proteome</keyword>
<gene>
    <name evidence="1" type="primary">Cnig_chr_X.g23508</name>
    <name evidence="1" type="ORF">B9Z55_023508</name>
</gene>
<sequence length="175" mass="20929">MKERILLHEDAELSEQDVREQVTKLSAADLVEHIRSPDEDPKECLVRHMIQTFIFKKKTLICNRKMDKLNDEYLLNIMGTFDKVYVSNFMKEWTVTPKDIRLFCERVKDIDFTLNFKEGEKNFKFDKAFESEELNATYYDYCWLDIDNLLAREHKMKCLELQNVTEQDVNSILTQ</sequence>
<dbReference type="EMBL" id="PDUG01000006">
    <property type="protein sequence ID" value="PIC17174.1"/>
    <property type="molecule type" value="Genomic_DNA"/>
</dbReference>
<evidence type="ECO:0008006" key="3">
    <source>
        <dbReference type="Google" id="ProtNLM"/>
    </source>
</evidence>
<dbReference type="AlphaFoldDB" id="A0A2G5SPZ9"/>
<protein>
    <recommendedName>
        <fullName evidence="3">DUF38 domain-containing protein</fullName>
    </recommendedName>
</protein>
<proteinExistence type="predicted"/>
<evidence type="ECO:0000313" key="1">
    <source>
        <dbReference type="EMBL" id="PIC17174.1"/>
    </source>
</evidence>
<accession>A0A2G5SPZ9</accession>
<organism evidence="1 2">
    <name type="scientific">Caenorhabditis nigoni</name>
    <dbReference type="NCBI Taxonomy" id="1611254"/>
    <lineage>
        <taxon>Eukaryota</taxon>
        <taxon>Metazoa</taxon>
        <taxon>Ecdysozoa</taxon>
        <taxon>Nematoda</taxon>
        <taxon>Chromadorea</taxon>
        <taxon>Rhabditida</taxon>
        <taxon>Rhabditina</taxon>
        <taxon>Rhabditomorpha</taxon>
        <taxon>Rhabditoidea</taxon>
        <taxon>Rhabditidae</taxon>
        <taxon>Peloderinae</taxon>
        <taxon>Caenorhabditis</taxon>
    </lineage>
</organism>
<evidence type="ECO:0000313" key="2">
    <source>
        <dbReference type="Proteomes" id="UP000230233"/>
    </source>
</evidence>
<name>A0A2G5SPZ9_9PELO</name>
<comment type="caution">
    <text evidence="1">The sequence shown here is derived from an EMBL/GenBank/DDBJ whole genome shotgun (WGS) entry which is preliminary data.</text>
</comment>
<dbReference type="Proteomes" id="UP000230233">
    <property type="component" value="Chromosome X"/>
</dbReference>
<reference evidence="2" key="1">
    <citation type="submission" date="2017-10" db="EMBL/GenBank/DDBJ databases">
        <title>Rapid genome shrinkage in a self-fertile nematode reveals novel sperm competition proteins.</title>
        <authorList>
            <person name="Yin D."/>
            <person name="Schwarz E.M."/>
            <person name="Thomas C.G."/>
            <person name="Felde R.L."/>
            <person name="Korf I.F."/>
            <person name="Cutter A.D."/>
            <person name="Schartner C.M."/>
            <person name="Ralston E.J."/>
            <person name="Meyer B.J."/>
            <person name="Haag E.S."/>
        </authorList>
    </citation>
    <scope>NUCLEOTIDE SEQUENCE [LARGE SCALE GENOMIC DNA]</scope>
    <source>
        <strain evidence="2">JU1422</strain>
    </source>
</reference>